<dbReference type="EMBL" id="MU004196">
    <property type="protein sequence ID" value="KAF2491177.1"/>
    <property type="molecule type" value="Genomic_DNA"/>
</dbReference>
<reference evidence="2" key="1">
    <citation type="journal article" date="2020" name="Stud. Mycol.">
        <title>101 Dothideomycetes genomes: a test case for predicting lifestyles and emergence of pathogens.</title>
        <authorList>
            <person name="Haridas S."/>
            <person name="Albert R."/>
            <person name="Binder M."/>
            <person name="Bloem J."/>
            <person name="Labutti K."/>
            <person name="Salamov A."/>
            <person name="Andreopoulos B."/>
            <person name="Baker S."/>
            <person name="Barry K."/>
            <person name="Bills G."/>
            <person name="Bluhm B."/>
            <person name="Cannon C."/>
            <person name="Castanera R."/>
            <person name="Culley D."/>
            <person name="Daum C."/>
            <person name="Ezra D."/>
            <person name="Gonzalez J."/>
            <person name="Henrissat B."/>
            <person name="Kuo A."/>
            <person name="Liang C."/>
            <person name="Lipzen A."/>
            <person name="Lutzoni F."/>
            <person name="Magnuson J."/>
            <person name="Mondo S."/>
            <person name="Nolan M."/>
            <person name="Ohm R."/>
            <person name="Pangilinan J."/>
            <person name="Park H.-J."/>
            <person name="Ramirez L."/>
            <person name="Alfaro M."/>
            <person name="Sun H."/>
            <person name="Tritt A."/>
            <person name="Yoshinaga Y."/>
            <person name="Zwiers L.-H."/>
            <person name="Turgeon B."/>
            <person name="Goodwin S."/>
            <person name="Spatafora J."/>
            <person name="Crous P."/>
            <person name="Grigoriev I."/>
        </authorList>
    </citation>
    <scope>NUCLEOTIDE SEQUENCE</scope>
    <source>
        <strain evidence="2">CBS 269.34</strain>
    </source>
</reference>
<evidence type="ECO:0000313" key="3">
    <source>
        <dbReference type="Proteomes" id="UP000799750"/>
    </source>
</evidence>
<accession>A0A6A6QI88</accession>
<gene>
    <name evidence="2" type="ORF">BU16DRAFT_566090</name>
</gene>
<sequence length="176" mass="19538">MSSDNIKTLKASFHSFPKTQTTRITTNTEKRAKFEAEIAEIDARMEQRNIDYEKKIADIEARYPSNNAEERRETDTFLARLREDPRPAHTTSQQSTRRQPGHSTSRQLQQSTHRQSQSTRTAAPSSARGMRDTFLNGVGRATGGSNGTSSHSQGERTGNASSCNGGSSGFWDVNDN</sequence>
<dbReference type="Proteomes" id="UP000799750">
    <property type="component" value="Unassembled WGS sequence"/>
</dbReference>
<keyword evidence="3" id="KW-1185">Reference proteome</keyword>
<name>A0A6A6QI88_9PEZI</name>
<organism evidence="2 3">
    <name type="scientific">Lophium mytilinum</name>
    <dbReference type="NCBI Taxonomy" id="390894"/>
    <lineage>
        <taxon>Eukaryota</taxon>
        <taxon>Fungi</taxon>
        <taxon>Dikarya</taxon>
        <taxon>Ascomycota</taxon>
        <taxon>Pezizomycotina</taxon>
        <taxon>Dothideomycetes</taxon>
        <taxon>Pleosporomycetidae</taxon>
        <taxon>Mytilinidiales</taxon>
        <taxon>Mytilinidiaceae</taxon>
        <taxon>Lophium</taxon>
    </lineage>
</organism>
<evidence type="ECO:0000313" key="2">
    <source>
        <dbReference type="EMBL" id="KAF2491177.1"/>
    </source>
</evidence>
<protein>
    <submittedName>
        <fullName evidence="2">Uncharacterized protein</fullName>
    </submittedName>
</protein>
<evidence type="ECO:0000256" key="1">
    <source>
        <dbReference type="SAM" id="MobiDB-lite"/>
    </source>
</evidence>
<feature type="compositionally biased region" description="Basic and acidic residues" evidence="1">
    <location>
        <begin position="68"/>
        <end position="87"/>
    </location>
</feature>
<feature type="compositionally biased region" description="Polar residues" evidence="1">
    <location>
        <begin position="147"/>
        <end position="156"/>
    </location>
</feature>
<feature type="region of interest" description="Disordered" evidence="1">
    <location>
        <begin position="65"/>
        <end position="176"/>
    </location>
</feature>
<feature type="compositionally biased region" description="Polar residues" evidence="1">
    <location>
        <begin position="89"/>
        <end position="98"/>
    </location>
</feature>
<dbReference type="AlphaFoldDB" id="A0A6A6QI88"/>
<feature type="compositionally biased region" description="Low complexity" evidence="1">
    <location>
        <begin position="102"/>
        <end position="121"/>
    </location>
</feature>
<proteinExistence type="predicted"/>